<protein>
    <submittedName>
        <fullName evidence="11">C-type cytochrome</fullName>
    </submittedName>
</protein>
<evidence type="ECO:0000256" key="8">
    <source>
        <dbReference type="PROSITE-ProRule" id="PRU00433"/>
    </source>
</evidence>
<dbReference type="PIRSF" id="PIRSF000005">
    <property type="entry name" value="Cytochrome_c4"/>
    <property type="match status" value="1"/>
</dbReference>
<evidence type="ECO:0000256" key="1">
    <source>
        <dbReference type="ARBA" id="ARBA00004418"/>
    </source>
</evidence>
<dbReference type="Proteomes" id="UP001501565">
    <property type="component" value="Unassembled WGS sequence"/>
</dbReference>
<keyword evidence="3 8" id="KW-0349">Heme</keyword>
<keyword evidence="5" id="KW-0574">Periplasm</keyword>
<evidence type="ECO:0000256" key="9">
    <source>
        <dbReference type="SAM" id="SignalP"/>
    </source>
</evidence>
<keyword evidence="4 8" id="KW-0479">Metal-binding</keyword>
<evidence type="ECO:0000313" key="12">
    <source>
        <dbReference type="Proteomes" id="UP001501565"/>
    </source>
</evidence>
<evidence type="ECO:0000313" key="11">
    <source>
        <dbReference type="EMBL" id="GAA3922959.1"/>
    </source>
</evidence>
<dbReference type="InterPro" id="IPR050597">
    <property type="entry name" value="Cytochrome_c_Oxidase_Subunit"/>
</dbReference>
<dbReference type="Pfam" id="PF00034">
    <property type="entry name" value="Cytochrom_C"/>
    <property type="match status" value="1"/>
</dbReference>
<evidence type="ECO:0000256" key="4">
    <source>
        <dbReference type="ARBA" id="ARBA00022723"/>
    </source>
</evidence>
<dbReference type="InterPro" id="IPR024167">
    <property type="entry name" value="Cytochrome_c4-like"/>
</dbReference>
<feature type="domain" description="Cytochrome c" evidence="10">
    <location>
        <begin position="139"/>
        <end position="219"/>
    </location>
</feature>
<evidence type="ECO:0000256" key="6">
    <source>
        <dbReference type="ARBA" id="ARBA00022982"/>
    </source>
</evidence>
<organism evidence="11 12">
    <name type="scientific">Litoribacillus peritrichatus</name>
    <dbReference type="NCBI Taxonomy" id="718191"/>
    <lineage>
        <taxon>Bacteria</taxon>
        <taxon>Pseudomonadati</taxon>
        <taxon>Pseudomonadota</taxon>
        <taxon>Gammaproteobacteria</taxon>
        <taxon>Oceanospirillales</taxon>
        <taxon>Oceanospirillaceae</taxon>
        <taxon>Litoribacillus</taxon>
    </lineage>
</organism>
<keyword evidence="2" id="KW-0813">Transport</keyword>
<evidence type="ECO:0000256" key="5">
    <source>
        <dbReference type="ARBA" id="ARBA00022764"/>
    </source>
</evidence>
<dbReference type="PANTHER" id="PTHR33751">
    <property type="entry name" value="CBB3-TYPE CYTOCHROME C OXIDASE SUBUNIT FIXP"/>
    <property type="match status" value="1"/>
</dbReference>
<keyword evidence="9" id="KW-0732">Signal</keyword>
<gene>
    <name evidence="11" type="ORF">GCM10022277_18590</name>
</gene>
<dbReference type="RefSeq" id="WP_344797849.1">
    <property type="nucleotide sequence ID" value="NZ_BAABBN010000006.1"/>
</dbReference>
<evidence type="ECO:0000256" key="2">
    <source>
        <dbReference type="ARBA" id="ARBA00022448"/>
    </source>
</evidence>
<dbReference type="PANTHER" id="PTHR33751:SF9">
    <property type="entry name" value="CYTOCHROME C4"/>
    <property type="match status" value="1"/>
</dbReference>
<comment type="subcellular location">
    <subcellularLocation>
        <location evidence="1">Periplasm</location>
    </subcellularLocation>
</comment>
<dbReference type="EMBL" id="BAABBN010000006">
    <property type="protein sequence ID" value="GAA3922959.1"/>
    <property type="molecule type" value="Genomic_DNA"/>
</dbReference>
<dbReference type="SUPFAM" id="SSF46626">
    <property type="entry name" value="Cytochrome c"/>
    <property type="match status" value="2"/>
</dbReference>
<keyword evidence="12" id="KW-1185">Reference proteome</keyword>
<reference evidence="12" key="1">
    <citation type="journal article" date="2019" name="Int. J. Syst. Evol. Microbiol.">
        <title>The Global Catalogue of Microorganisms (GCM) 10K type strain sequencing project: providing services to taxonomists for standard genome sequencing and annotation.</title>
        <authorList>
            <consortium name="The Broad Institute Genomics Platform"/>
            <consortium name="The Broad Institute Genome Sequencing Center for Infectious Disease"/>
            <person name="Wu L."/>
            <person name="Ma J."/>
        </authorList>
    </citation>
    <scope>NUCLEOTIDE SEQUENCE [LARGE SCALE GENOMIC DNA]</scope>
    <source>
        <strain evidence="12">JCM 17551</strain>
    </source>
</reference>
<feature type="signal peptide" evidence="9">
    <location>
        <begin position="1"/>
        <end position="25"/>
    </location>
</feature>
<keyword evidence="6" id="KW-0249">Electron transport</keyword>
<proteinExistence type="predicted"/>
<dbReference type="Gene3D" id="1.10.760.10">
    <property type="entry name" value="Cytochrome c-like domain"/>
    <property type="match status" value="2"/>
</dbReference>
<feature type="domain" description="Cytochrome c" evidence="10">
    <location>
        <begin position="46"/>
        <end position="124"/>
    </location>
</feature>
<sequence length="219" mass="24462">MSVFKSGCIRLTAAFIGLFAFTVQADVNKQYQLLDKIQQDDQLISSAMNSGEARSGLCGRCHGSDGNSKRNFIPNLASQNAKYLINQFEQFANGTRKNYVMSQLAGSLSLEDRVNLAVFYSNQTAKPFVGRKPREMKQTDIDLGQAEFQAKCQMCHGEEAQGWDQLPRLASQPANYLATTLKKFKSDHRDRNQTPMSAIAKQLSDDQIDNIAMYLSTLD</sequence>
<comment type="caution">
    <text evidence="11">The sequence shown here is derived from an EMBL/GenBank/DDBJ whole genome shotgun (WGS) entry which is preliminary data.</text>
</comment>
<evidence type="ECO:0000256" key="7">
    <source>
        <dbReference type="ARBA" id="ARBA00023004"/>
    </source>
</evidence>
<evidence type="ECO:0000259" key="10">
    <source>
        <dbReference type="PROSITE" id="PS51007"/>
    </source>
</evidence>
<dbReference type="PROSITE" id="PS51007">
    <property type="entry name" value="CYTC"/>
    <property type="match status" value="2"/>
</dbReference>
<name>A0ABP7ML39_9GAMM</name>
<evidence type="ECO:0000256" key="3">
    <source>
        <dbReference type="ARBA" id="ARBA00022617"/>
    </source>
</evidence>
<accession>A0ABP7ML39</accession>
<dbReference type="InterPro" id="IPR009056">
    <property type="entry name" value="Cyt_c-like_dom"/>
</dbReference>
<dbReference type="InterPro" id="IPR036909">
    <property type="entry name" value="Cyt_c-like_dom_sf"/>
</dbReference>
<keyword evidence="7 8" id="KW-0408">Iron</keyword>
<feature type="chain" id="PRO_5045707150" evidence="9">
    <location>
        <begin position="26"/>
        <end position="219"/>
    </location>
</feature>